<keyword evidence="2" id="KW-0645">Protease</keyword>
<name>A0A9X0DNH1_9HELO</name>
<dbReference type="InterPro" id="IPR038765">
    <property type="entry name" value="Papain-like_cys_pep_sf"/>
</dbReference>
<feature type="region of interest" description="Disordered" evidence="4">
    <location>
        <begin position="399"/>
        <end position="512"/>
    </location>
</feature>
<proteinExistence type="inferred from homology"/>
<feature type="compositionally biased region" description="Basic and acidic residues" evidence="4">
    <location>
        <begin position="404"/>
        <end position="442"/>
    </location>
</feature>
<sequence>MVFHIEILPISVLQEIWDKIKETPIKKDEIHLSPPMVYYMPELPEDWLRAASDTFENNFKHFQRYTNACIKNSKSLKNLKYPSWLNDEVIEGYCQLISTACPNAYMTSSFALESPNLKLKRFINEDNYRKLLETIAIIPINERKSHWTFACVWLETETVLVIEYYDSFSISAPSWQSLPLALTRWIDRTFPSTIERKISEEISAQQPNASDCGLFALMGMRMRAMGWPVFHQERADDIMPKARHRVFAEIIAGHLDPSLEDMKTYNSIVSGETTFPDSPITQPVSYSVEMGRAGCEVINLVSPETESFEIDGEKSITEDVQKSNFDMMKTDVEGGSTKDIHQPPPVDSIEMDGENHLTEDVHQLLVDSIEKDNETYSIENVYQHLINLIEKDIETRSTKNVHQHPIDSIEKDNETHSTEDVHQPPVDSIEKDNETHSTEDVHQPPGDSMEMDGENHLTEDVHQPPVDSMEMDNENHLTEDVHQPPIDSIEKDNETHSTEDVHQPPVDLNGKRDSTEEAYQSIINSFEKDEGNRGDTYQFELASMVMEDEGDIRGDLYTPEPKIVAAVESEKHVIESHSFNVPNLGEATGQENPDFLMESQDHEGKLELKFENESSENPQVASERSFQTSTSPEDKKGKKLATQKVISRNLAQKHSSSFVPILPDVTNVPLGNRLYQDNGRQGDVATRRKRQRKEDPEDFSQALLAADNFASQEALVENLRAAIIAYRSRDQSQREHDSLATLWSNIRPEELTPQTIFQRYTRFNFARRWFEAKGKLPRRRGAYIVEMKKMLKLKGTFEEQDREFKAASTYARRCSFWVDLINQLPFSGDSYREVAVCACGESTSELERLTDTSRKKYFERILFRIKHKPNDIMEKIREAGPLYKALIESRLPDYQLTLELNVRRDGMTFAEMVSLEPVPDRMPIFHA</sequence>
<feature type="domain" description="Ubiquitin-like protease family profile" evidence="5">
    <location>
        <begin position="69"/>
        <end position="223"/>
    </location>
</feature>
<dbReference type="AlphaFoldDB" id="A0A9X0DNH1"/>
<evidence type="ECO:0000313" key="7">
    <source>
        <dbReference type="Proteomes" id="UP001152300"/>
    </source>
</evidence>
<gene>
    <name evidence="6" type="ORF">OCU04_004403</name>
</gene>
<dbReference type="Gene3D" id="3.40.395.10">
    <property type="entry name" value="Adenoviral Proteinase, Chain A"/>
    <property type="match status" value="1"/>
</dbReference>
<dbReference type="InterPro" id="IPR003653">
    <property type="entry name" value="Peptidase_C48_C"/>
</dbReference>
<evidence type="ECO:0000259" key="5">
    <source>
        <dbReference type="PROSITE" id="PS50600"/>
    </source>
</evidence>
<dbReference type="EMBL" id="JAPEIS010000004">
    <property type="protein sequence ID" value="KAJ8067023.1"/>
    <property type="molecule type" value="Genomic_DNA"/>
</dbReference>
<keyword evidence="7" id="KW-1185">Reference proteome</keyword>
<comment type="similarity">
    <text evidence="1">Belongs to the peptidase C48 family.</text>
</comment>
<feature type="region of interest" description="Disordered" evidence="4">
    <location>
        <begin position="672"/>
        <end position="697"/>
    </location>
</feature>
<dbReference type="SUPFAM" id="SSF54001">
    <property type="entry name" value="Cysteine proteinases"/>
    <property type="match status" value="1"/>
</dbReference>
<evidence type="ECO:0000256" key="2">
    <source>
        <dbReference type="ARBA" id="ARBA00022670"/>
    </source>
</evidence>
<feature type="region of interest" description="Disordered" evidence="4">
    <location>
        <begin position="611"/>
        <end position="640"/>
    </location>
</feature>
<comment type="caution">
    <text evidence="6">The sequence shown here is derived from an EMBL/GenBank/DDBJ whole genome shotgun (WGS) entry which is preliminary data.</text>
</comment>
<dbReference type="GO" id="GO:0008234">
    <property type="term" value="F:cysteine-type peptidase activity"/>
    <property type="evidence" value="ECO:0007669"/>
    <property type="project" value="InterPro"/>
</dbReference>
<dbReference type="GO" id="GO:0006508">
    <property type="term" value="P:proteolysis"/>
    <property type="evidence" value="ECO:0007669"/>
    <property type="project" value="UniProtKB-KW"/>
</dbReference>
<feature type="compositionally biased region" description="Polar residues" evidence="4">
    <location>
        <begin position="615"/>
        <end position="631"/>
    </location>
</feature>
<feature type="compositionally biased region" description="Basic and acidic residues" evidence="4">
    <location>
        <begin position="453"/>
        <end position="462"/>
    </location>
</feature>
<dbReference type="GO" id="GO:0019783">
    <property type="term" value="F:ubiquitin-like protein peptidase activity"/>
    <property type="evidence" value="ECO:0007669"/>
    <property type="project" value="UniProtKB-ARBA"/>
</dbReference>
<evidence type="ECO:0000256" key="1">
    <source>
        <dbReference type="ARBA" id="ARBA00005234"/>
    </source>
</evidence>
<dbReference type="OrthoDB" id="3502606at2759"/>
<organism evidence="6 7">
    <name type="scientific">Sclerotinia nivalis</name>
    <dbReference type="NCBI Taxonomy" id="352851"/>
    <lineage>
        <taxon>Eukaryota</taxon>
        <taxon>Fungi</taxon>
        <taxon>Dikarya</taxon>
        <taxon>Ascomycota</taxon>
        <taxon>Pezizomycotina</taxon>
        <taxon>Leotiomycetes</taxon>
        <taxon>Helotiales</taxon>
        <taxon>Sclerotiniaceae</taxon>
        <taxon>Sclerotinia</taxon>
    </lineage>
</organism>
<reference evidence="6" key="1">
    <citation type="submission" date="2022-11" db="EMBL/GenBank/DDBJ databases">
        <title>Genome Resource of Sclerotinia nivalis Strain SnTB1, a Plant Pathogen Isolated from American Ginseng.</title>
        <authorList>
            <person name="Fan S."/>
        </authorList>
    </citation>
    <scope>NUCLEOTIDE SEQUENCE</scope>
    <source>
        <strain evidence="6">SnTB1</strain>
    </source>
</reference>
<dbReference type="Proteomes" id="UP001152300">
    <property type="component" value="Unassembled WGS sequence"/>
</dbReference>
<evidence type="ECO:0000313" key="6">
    <source>
        <dbReference type="EMBL" id="KAJ8067023.1"/>
    </source>
</evidence>
<accession>A0A9X0DNH1</accession>
<keyword evidence="3" id="KW-0378">Hydrolase</keyword>
<evidence type="ECO:0000256" key="3">
    <source>
        <dbReference type="ARBA" id="ARBA00022801"/>
    </source>
</evidence>
<protein>
    <recommendedName>
        <fullName evidence="5">Ubiquitin-like protease family profile domain-containing protein</fullName>
    </recommendedName>
</protein>
<dbReference type="PROSITE" id="PS50600">
    <property type="entry name" value="ULP_PROTEASE"/>
    <property type="match status" value="1"/>
</dbReference>
<dbReference type="Pfam" id="PF02902">
    <property type="entry name" value="Peptidase_C48"/>
    <property type="match status" value="1"/>
</dbReference>
<evidence type="ECO:0000256" key="4">
    <source>
        <dbReference type="SAM" id="MobiDB-lite"/>
    </source>
</evidence>
<feature type="compositionally biased region" description="Basic and acidic residues" evidence="4">
    <location>
        <begin position="473"/>
        <end position="502"/>
    </location>
</feature>